<sequence>MSRIGKQPISLKEDVEFSIDADNVVTIKGQKGSDSLKVHPNITIEKKDGEILVTRNSEAKQDRSLHGLYRSLIDNMITGVTEGYKKELEIIGVGYRASINNGVLELNLGFSHPIYFVAPDGIDIEVDTKRKKNPILIVSGINKELVGQVAAKIRSLRPPEPYKGKGVRYVDEWVRRKAGKSAAKA</sequence>
<evidence type="ECO:0000256" key="8">
    <source>
        <dbReference type="RuleBase" id="RU003870"/>
    </source>
</evidence>
<evidence type="ECO:0000256" key="5">
    <source>
        <dbReference type="ARBA" id="ARBA00023274"/>
    </source>
</evidence>
<dbReference type="PRINTS" id="PR00059">
    <property type="entry name" value="RIBOSOMALL6"/>
</dbReference>
<gene>
    <name evidence="6 10" type="primary">rplF</name>
    <name evidence="10" type="ORF">G3570_16110</name>
</gene>
<dbReference type="InterPro" id="IPR019906">
    <property type="entry name" value="Ribosomal_uL6_bac-type"/>
</dbReference>
<dbReference type="FunFam" id="3.90.930.12:FF:000002">
    <property type="entry name" value="50S ribosomal protein L6"/>
    <property type="match status" value="1"/>
</dbReference>
<evidence type="ECO:0000259" key="9">
    <source>
        <dbReference type="Pfam" id="PF00347"/>
    </source>
</evidence>
<evidence type="ECO:0000256" key="1">
    <source>
        <dbReference type="ARBA" id="ARBA00009356"/>
    </source>
</evidence>
<dbReference type="Pfam" id="PF00347">
    <property type="entry name" value="Ribosomal_L6"/>
    <property type="match status" value="2"/>
</dbReference>
<keyword evidence="4 6" id="KW-0689">Ribosomal protein</keyword>
<dbReference type="Proteomes" id="UP000473278">
    <property type="component" value="Unassembled WGS sequence"/>
</dbReference>
<comment type="subunit">
    <text evidence="6">Part of the 50S ribosomal subunit.</text>
</comment>
<dbReference type="SUPFAM" id="SSF56053">
    <property type="entry name" value="Ribosomal protein L6"/>
    <property type="match status" value="2"/>
</dbReference>
<comment type="caution">
    <text evidence="10">The sequence shown here is derived from an EMBL/GenBank/DDBJ whole genome shotgun (WGS) entry which is preliminary data.</text>
</comment>
<feature type="domain" description="Large ribosomal subunit protein uL6 alpha-beta" evidence="9">
    <location>
        <begin position="91"/>
        <end position="169"/>
    </location>
</feature>
<name>A0A6M1T0F1_9BACT</name>
<dbReference type="AlphaFoldDB" id="A0A6M1T0F1"/>
<dbReference type="InterPro" id="IPR002358">
    <property type="entry name" value="Ribosomal_uL6_CS"/>
</dbReference>
<dbReference type="PROSITE" id="PS00525">
    <property type="entry name" value="RIBOSOMAL_L6_1"/>
    <property type="match status" value="1"/>
</dbReference>
<accession>A0A6M1T0F1</accession>
<keyword evidence="11" id="KW-1185">Reference proteome</keyword>
<dbReference type="PANTHER" id="PTHR11655:SF14">
    <property type="entry name" value="LARGE RIBOSOMAL SUBUNIT PROTEIN UL6M"/>
    <property type="match status" value="1"/>
</dbReference>
<dbReference type="GO" id="GO:0019843">
    <property type="term" value="F:rRNA binding"/>
    <property type="evidence" value="ECO:0007669"/>
    <property type="project" value="UniProtKB-UniRule"/>
</dbReference>
<evidence type="ECO:0000256" key="7">
    <source>
        <dbReference type="RuleBase" id="RU003869"/>
    </source>
</evidence>
<dbReference type="EMBL" id="JAALLT010000008">
    <property type="protein sequence ID" value="NGP78168.1"/>
    <property type="molecule type" value="Genomic_DNA"/>
</dbReference>
<organism evidence="10 11">
    <name type="scientific">Halalkalibaculum roseum</name>
    <dbReference type="NCBI Taxonomy" id="2709311"/>
    <lineage>
        <taxon>Bacteria</taxon>
        <taxon>Pseudomonadati</taxon>
        <taxon>Balneolota</taxon>
        <taxon>Balneolia</taxon>
        <taxon>Balneolales</taxon>
        <taxon>Balneolaceae</taxon>
        <taxon>Halalkalibaculum</taxon>
    </lineage>
</organism>
<evidence type="ECO:0000313" key="10">
    <source>
        <dbReference type="EMBL" id="NGP78168.1"/>
    </source>
</evidence>
<dbReference type="InterPro" id="IPR036789">
    <property type="entry name" value="Ribosomal_uL6-like_a/b-dom_sf"/>
</dbReference>
<dbReference type="InterPro" id="IPR000702">
    <property type="entry name" value="Ribosomal_uL6-like"/>
</dbReference>
<keyword evidence="5 6" id="KW-0687">Ribonucleoprotein</keyword>
<comment type="function">
    <text evidence="6 8">This protein binds to the 23S rRNA, and is important in its secondary structure. It is located near the subunit interface in the base of the L7/L12 stalk, and near the tRNA binding site of the peptidyltransferase center.</text>
</comment>
<protein>
    <recommendedName>
        <fullName evidence="6">Large ribosomal subunit protein uL6</fullName>
    </recommendedName>
</protein>
<feature type="domain" description="Large ribosomal subunit protein uL6 alpha-beta" evidence="9">
    <location>
        <begin position="14"/>
        <end position="83"/>
    </location>
</feature>
<evidence type="ECO:0000256" key="4">
    <source>
        <dbReference type="ARBA" id="ARBA00022980"/>
    </source>
</evidence>
<evidence type="ECO:0000256" key="3">
    <source>
        <dbReference type="ARBA" id="ARBA00022884"/>
    </source>
</evidence>
<proteinExistence type="inferred from homology"/>
<dbReference type="Gene3D" id="3.90.930.12">
    <property type="entry name" value="Ribosomal protein L6, alpha-beta domain"/>
    <property type="match status" value="2"/>
</dbReference>
<dbReference type="GO" id="GO:0003735">
    <property type="term" value="F:structural constituent of ribosome"/>
    <property type="evidence" value="ECO:0007669"/>
    <property type="project" value="UniProtKB-UniRule"/>
</dbReference>
<comment type="similarity">
    <text evidence="1 6 7">Belongs to the universal ribosomal protein uL6 family.</text>
</comment>
<dbReference type="GO" id="GO:0022625">
    <property type="term" value="C:cytosolic large ribosomal subunit"/>
    <property type="evidence" value="ECO:0007669"/>
    <property type="project" value="UniProtKB-UniRule"/>
</dbReference>
<dbReference type="RefSeq" id="WP_165143903.1">
    <property type="nucleotide sequence ID" value="NZ_JAALLT010000008.1"/>
</dbReference>
<keyword evidence="2 6" id="KW-0699">rRNA-binding</keyword>
<dbReference type="PIRSF" id="PIRSF002162">
    <property type="entry name" value="Ribosomal_L6"/>
    <property type="match status" value="1"/>
</dbReference>
<dbReference type="HAMAP" id="MF_01365_B">
    <property type="entry name" value="Ribosomal_uL6_B"/>
    <property type="match status" value="1"/>
</dbReference>
<reference evidence="10 11" key="1">
    <citation type="submission" date="2020-02" db="EMBL/GenBank/DDBJ databases">
        <title>Balneolaceae bacterium YR4-1, complete genome.</title>
        <authorList>
            <person name="Li Y."/>
            <person name="Wu S."/>
        </authorList>
    </citation>
    <scope>NUCLEOTIDE SEQUENCE [LARGE SCALE GENOMIC DNA]</scope>
    <source>
        <strain evidence="10 11">YR4-1</strain>
    </source>
</reference>
<dbReference type="InterPro" id="IPR020040">
    <property type="entry name" value="Ribosomal_uL6_a/b-dom"/>
</dbReference>
<dbReference type="GO" id="GO:0002181">
    <property type="term" value="P:cytoplasmic translation"/>
    <property type="evidence" value="ECO:0007669"/>
    <property type="project" value="TreeGrafter"/>
</dbReference>
<evidence type="ECO:0000256" key="2">
    <source>
        <dbReference type="ARBA" id="ARBA00022730"/>
    </source>
</evidence>
<keyword evidence="3 6" id="KW-0694">RNA-binding</keyword>
<evidence type="ECO:0000313" key="11">
    <source>
        <dbReference type="Proteomes" id="UP000473278"/>
    </source>
</evidence>
<evidence type="ECO:0000256" key="6">
    <source>
        <dbReference type="HAMAP-Rule" id="MF_01365"/>
    </source>
</evidence>
<dbReference type="NCBIfam" id="TIGR03654">
    <property type="entry name" value="L6_bact"/>
    <property type="match status" value="1"/>
</dbReference>
<dbReference type="FunFam" id="3.90.930.12:FF:000001">
    <property type="entry name" value="50S ribosomal protein L6"/>
    <property type="match status" value="1"/>
</dbReference>
<dbReference type="PANTHER" id="PTHR11655">
    <property type="entry name" value="60S/50S RIBOSOMAL PROTEIN L6/L9"/>
    <property type="match status" value="1"/>
</dbReference>